<comment type="caution">
    <text evidence="1">The sequence shown here is derived from an EMBL/GenBank/DDBJ whole genome shotgun (WGS) entry which is preliminary data.</text>
</comment>
<keyword evidence="2" id="KW-1185">Reference proteome</keyword>
<dbReference type="AlphaFoldDB" id="A0A9X2BVN3"/>
<evidence type="ECO:0000313" key="1">
    <source>
        <dbReference type="EMBL" id="MCK8785216.1"/>
    </source>
</evidence>
<dbReference type="Proteomes" id="UP001139516">
    <property type="component" value="Unassembled WGS sequence"/>
</dbReference>
<gene>
    <name evidence="1" type="ORF">M0638_12555</name>
</gene>
<reference evidence="1" key="1">
    <citation type="submission" date="2022-04" db="EMBL/GenBank/DDBJ databases">
        <title>Roseomonas acroporae sp. nov., isolated from coral Acropora digitifera.</title>
        <authorList>
            <person name="Sun H."/>
        </authorList>
    </citation>
    <scope>NUCLEOTIDE SEQUENCE</scope>
    <source>
        <strain evidence="1">NAR14</strain>
    </source>
</reference>
<evidence type="ECO:0000313" key="2">
    <source>
        <dbReference type="Proteomes" id="UP001139516"/>
    </source>
</evidence>
<dbReference type="RefSeq" id="WP_248667340.1">
    <property type="nucleotide sequence ID" value="NZ_JALPRX010000054.1"/>
</dbReference>
<name>A0A9X2BVN3_9PROT</name>
<sequence>MALDLKNLSQVAYGNGNAIWLYKTADAKATVVAAGYFNSAQPTLNQGDVIFARMSVGGSETGSILRVTAAAVGGVTVAATDLT</sequence>
<accession>A0A9X2BVN3</accession>
<dbReference type="EMBL" id="JALPRX010000054">
    <property type="protein sequence ID" value="MCK8785216.1"/>
    <property type="molecule type" value="Genomic_DNA"/>
</dbReference>
<protein>
    <submittedName>
        <fullName evidence="1">Uncharacterized protein</fullName>
    </submittedName>
</protein>
<organism evidence="1 2">
    <name type="scientific">Roseomonas acroporae</name>
    <dbReference type="NCBI Taxonomy" id="2937791"/>
    <lineage>
        <taxon>Bacteria</taxon>
        <taxon>Pseudomonadati</taxon>
        <taxon>Pseudomonadota</taxon>
        <taxon>Alphaproteobacteria</taxon>
        <taxon>Acetobacterales</taxon>
        <taxon>Roseomonadaceae</taxon>
        <taxon>Roseomonas</taxon>
    </lineage>
</organism>
<proteinExistence type="predicted"/>